<dbReference type="PROSITE" id="PS00516">
    <property type="entry name" value="ALKYLBASE_DNA_GLYCOS"/>
    <property type="match status" value="1"/>
</dbReference>
<dbReference type="GO" id="GO:0043916">
    <property type="term" value="F:DNA-7-methylguanine glycosylase activity"/>
    <property type="evidence" value="ECO:0007669"/>
    <property type="project" value="TreeGrafter"/>
</dbReference>
<proteinExistence type="inferred from homology"/>
<dbReference type="GO" id="GO:0006285">
    <property type="term" value="P:base-excision repair, AP site formation"/>
    <property type="evidence" value="ECO:0007669"/>
    <property type="project" value="TreeGrafter"/>
</dbReference>
<dbReference type="InterPro" id="IPR051912">
    <property type="entry name" value="Alkylbase_DNA_Glycosylase/TA"/>
</dbReference>
<dbReference type="CDD" id="cd00056">
    <property type="entry name" value="ENDO3c"/>
    <property type="match status" value="1"/>
</dbReference>
<dbReference type="EMBL" id="DRHL01000050">
    <property type="protein sequence ID" value="HEB13525.1"/>
    <property type="molecule type" value="Genomic_DNA"/>
</dbReference>
<dbReference type="EC" id="3.2.2.21" evidence="3"/>
<evidence type="ECO:0000256" key="2">
    <source>
        <dbReference type="ARBA" id="ARBA00010817"/>
    </source>
</evidence>
<dbReference type="SUPFAM" id="SSF48150">
    <property type="entry name" value="DNA-glycosylase"/>
    <property type="match status" value="1"/>
</dbReference>
<comment type="caution">
    <text evidence="7">The sequence shown here is derived from an EMBL/GenBank/DDBJ whole genome shotgun (WGS) entry which is preliminary data.</text>
</comment>
<evidence type="ECO:0000313" key="7">
    <source>
        <dbReference type="EMBL" id="HEB13525.1"/>
    </source>
</evidence>
<reference evidence="7" key="1">
    <citation type="journal article" date="2020" name="mSystems">
        <title>Genome- and Community-Level Interaction Insights into Carbon Utilization and Element Cycling Functions of Hydrothermarchaeota in Hydrothermal Sediment.</title>
        <authorList>
            <person name="Zhou Z."/>
            <person name="Liu Y."/>
            <person name="Xu W."/>
            <person name="Pan J."/>
            <person name="Luo Z.H."/>
            <person name="Li M."/>
        </authorList>
    </citation>
    <scope>NUCLEOTIDE SEQUENCE [LARGE SCALE GENOMIC DNA]</scope>
    <source>
        <strain evidence="7">HyVt-369</strain>
    </source>
</reference>
<dbReference type="FunFam" id="1.10.340.30:FF:000004">
    <property type="entry name" value="DNA-3-methyladenine glycosylase II"/>
    <property type="match status" value="1"/>
</dbReference>
<dbReference type="GO" id="GO:0008725">
    <property type="term" value="F:DNA-3-methyladenine glycosylase activity"/>
    <property type="evidence" value="ECO:0007669"/>
    <property type="project" value="TreeGrafter"/>
</dbReference>
<dbReference type="AlphaFoldDB" id="A0A7C1NSE1"/>
<dbReference type="GO" id="GO:0032993">
    <property type="term" value="C:protein-DNA complex"/>
    <property type="evidence" value="ECO:0007669"/>
    <property type="project" value="TreeGrafter"/>
</dbReference>
<organism evidence="7">
    <name type="scientific">candidate division CPR3 bacterium</name>
    <dbReference type="NCBI Taxonomy" id="2268181"/>
    <lineage>
        <taxon>Bacteria</taxon>
        <taxon>Bacteria division CPR3</taxon>
    </lineage>
</organism>
<dbReference type="InterPro" id="IPR000035">
    <property type="entry name" value="Alkylbase_DNA_glycsylse_CS"/>
</dbReference>
<accession>A0A7C1NSE1</accession>
<evidence type="ECO:0000256" key="3">
    <source>
        <dbReference type="ARBA" id="ARBA00012000"/>
    </source>
</evidence>
<dbReference type="SMART" id="SM00478">
    <property type="entry name" value="ENDO3c"/>
    <property type="match status" value="1"/>
</dbReference>
<dbReference type="GO" id="GO:0032131">
    <property type="term" value="F:alkylated DNA binding"/>
    <property type="evidence" value="ECO:0007669"/>
    <property type="project" value="TreeGrafter"/>
</dbReference>
<dbReference type="Gene3D" id="1.10.1670.40">
    <property type="match status" value="1"/>
</dbReference>
<dbReference type="Gene3D" id="1.10.340.30">
    <property type="entry name" value="Hypothetical protein, domain 2"/>
    <property type="match status" value="1"/>
</dbReference>
<protein>
    <recommendedName>
        <fullName evidence="3">DNA-3-methyladenine glycosylase II</fullName>
        <ecNumber evidence="3">3.2.2.21</ecNumber>
    </recommendedName>
</protein>
<comment type="similarity">
    <text evidence="2">Belongs to the alkylbase DNA glycosidase AlkA family.</text>
</comment>
<feature type="domain" description="HhH-GPD" evidence="6">
    <location>
        <begin position="46"/>
        <end position="192"/>
    </location>
</feature>
<evidence type="ECO:0000259" key="6">
    <source>
        <dbReference type="SMART" id="SM00478"/>
    </source>
</evidence>
<name>A0A7C1NSE1_UNCC3</name>
<sequence length="196" mass="22915">MKSDIKNHFKKVDPILFNALNEIGDIRQMTEREPKKFFQTLCREIICQQLSNASGDAIHNRFLLLFPRQPISKRLVKITDKALRETGMSWAKARYIKDLATKLENKEVNLNNLSLLSDDKVIEELTKIKGIGQWTAKMFLVSALGREDVFSYEDIHLVRSMERVYKMPNISREQAESIALKWSPYRTWASRVLWNL</sequence>
<gene>
    <name evidence="7" type="ORF">ENI13_00935</name>
</gene>
<evidence type="ECO:0000256" key="5">
    <source>
        <dbReference type="ARBA" id="ARBA00023204"/>
    </source>
</evidence>
<dbReference type="InterPro" id="IPR011257">
    <property type="entry name" value="DNA_glycosylase"/>
</dbReference>
<dbReference type="PANTHER" id="PTHR43003:SF5">
    <property type="entry name" value="DNA-3-METHYLADENINE GLYCOSYLASE"/>
    <property type="match status" value="1"/>
</dbReference>
<dbReference type="GO" id="GO:0005737">
    <property type="term" value="C:cytoplasm"/>
    <property type="evidence" value="ECO:0007669"/>
    <property type="project" value="TreeGrafter"/>
</dbReference>
<keyword evidence="5" id="KW-0234">DNA repair</keyword>
<dbReference type="Pfam" id="PF00730">
    <property type="entry name" value="HhH-GPD"/>
    <property type="match status" value="1"/>
</dbReference>
<dbReference type="InterPro" id="IPR003265">
    <property type="entry name" value="HhH-GPD_domain"/>
</dbReference>
<dbReference type="PANTHER" id="PTHR43003">
    <property type="entry name" value="DNA-3-METHYLADENINE GLYCOSYLASE"/>
    <property type="match status" value="1"/>
</dbReference>
<comment type="catalytic activity">
    <reaction evidence="1">
        <text>Hydrolysis of alkylated DNA, releasing 3-methyladenine, 3-methylguanine, 7-methylguanine and 7-methyladenine.</text>
        <dbReference type="EC" id="3.2.2.21"/>
    </reaction>
</comment>
<evidence type="ECO:0000256" key="1">
    <source>
        <dbReference type="ARBA" id="ARBA00000086"/>
    </source>
</evidence>
<evidence type="ECO:0000256" key="4">
    <source>
        <dbReference type="ARBA" id="ARBA00022763"/>
    </source>
</evidence>
<dbReference type="Proteomes" id="UP000885695">
    <property type="component" value="Unassembled WGS sequence"/>
</dbReference>
<dbReference type="GO" id="GO:0006307">
    <property type="term" value="P:DNA alkylation repair"/>
    <property type="evidence" value="ECO:0007669"/>
    <property type="project" value="TreeGrafter"/>
</dbReference>
<keyword evidence="4" id="KW-0227">DNA damage</keyword>